<sequence length="243" mass="26893">MMRNSGSSRREWQLVRVASRITSSRRLLWSVLAVAVVMSMGVAVAWTTPLFATRDLEIQGNSLVSNEEVHAAVAEQIDVPLPRIDLVGAESAIGAIAAVESVTVSRSWPRGLRIEITERRPYLLVPESDDSFWVIDREGVPYQHLEESDPALLQVQLDDPGPHDRATKSTLEILEDLPRELRDQLERVESPTAAGVVLHLEGGQSIRWGDADQNEKKSQVTLLLLSQDHQHFDVSAPNAPSVS</sequence>
<keyword evidence="3" id="KW-0132">Cell division</keyword>
<evidence type="ECO:0000256" key="5">
    <source>
        <dbReference type="ARBA" id="ARBA00022989"/>
    </source>
</evidence>
<dbReference type="Pfam" id="PF08478">
    <property type="entry name" value="POTRA_1"/>
    <property type="match status" value="1"/>
</dbReference>
<dbReference type="AlphaFoldDB" id="A0A895XFZ7"/>
<dbReference type="KEGG" id="nav:JQS30_10615"/>
<gene>
    <name evidence="9" type="ORF">JQS30_10615</name>
</gene>
<dbReference type="GO" id="GO:0005886">
    <property type="term" value="C:plasma membrane"/>
    <property type="evidence" value="ECO:0007669"/>
    <property type="project" value="TreeGrafter"/>
</dbReference>
<dbReference type="Pfam" id="PF03799">
    <property type="entry name" value="FtsQ_DivIB_C"/>
    <property type="match status" value="1"/>
</dbReference>
<comment type="subcellular location">
    <subcellularLocation>
        <location evidence="1">Membrane</location>
    </subcellularLocation>
</comment>
<evidence type="ECO:0000256" key="6">
    <source>
        <dbReference type="ARBA" id="ARBA00023136"/>
    </source>
</evidence>
<evidence type="ECO:0000256" key="4">
    <source>
        <dbReference type="ARBA" id="ARBA00022692"/>
    </source>
</evidence>
<evidence type="ECO:0000256" key="3">
    <source>
        <dbReference type="ARBA" id="ARBA00022618"/>
    </source>
</evidence>
<evidence type="ECO:0000313" key="9">
    <source>
        <dbReference type="EMBL" id="QSB04254.1"/>
    </source>
</evidence>
<keyword evidence="6" id="KW-0472">Membrane</keyword>
<proteinExistence type="predicted"/>
<protein>
    <submittedName>
        <fullName evidence="9">FtsQ-type POTRA domain-containing protein</fullName>
    </submittedName>
</protein>
<dbReference type="InterPro" id="IPR013685">
    <property type="entry name" value="POTRA_FtsQ_type"/>
</dbReference>
<dbReference type="PANTHER" id="PTHR37820:SF1">
    <property type="entry name" value="CELL DIVISION PROTEIN FTSQ"/>
    <property type="match status" value="1"/>
</dbReference>
<evidence type="ECO:0000259" key="8">
    <source>
        <dbReference type="PROSITE" id="PS51779"/>
    </source>
</evidence>
<accession>A0A895XFZ7</accession>
<keyword evidence="4" id="KW-0812">Transmembrane</keyword>
<evidence type="ECO:0000256" key="1">
    <source>
        <dbReference type="ARBA" id="ARBA00004370"/>
    </source>
</evidence>
<organism evidence="9 10">
    <name type="scientific">Natronoglycomyces albus</name>
    <dbReference type="NCBI Taxonomy" id="2811108"/>
    <lineage>
        <taxon>Bacteria</taxon>
        <taxon>Bacillati</taxon>
        <taxon>Actinomycetota</taxon>
        <taxon>Actinomycetes</taxon>
        <taxon>Glycomycetales</taxon>
        <taxon>Glycomycetaceae</taxon>
        <taxon>Natronoglycomyces</taxon>
    </lineage>
</organism>
<evidence type="ECO:0000313" key="10">
    <source>
        <dbReference type="Proteomes" id="UP000662939"/>
    </source>
</evidence>
<reference evidence="9" key="1">
    <citation type="submission" date="2021-02" db="EMBL/GenBank/DDBJ databases">
        <title>Natronoglycomyces albus gen. nov., sp. nov, a haloalkaliphilic actinobacterium from a soda solonchak soil.</title>
        <authorList>
            <person name="Sorokin D.Y."/>
            <person name="Khijniak T.V."/>
            <person name="Zakharycheva A.P."/>
            <person name="Boueva O.V."/>
            <person name="Ariskina E.V."/>
            <person name="Hahnke R.L."/>
            <person name="Bunk B."/>
            <person name="Sproer C."/>
            <person name="Schumann P."/>
            <person name="Evtushenko L.I."/>
            <person name="Kublanov I.V."/>
        </authorList>
    </citation>
    <scope>NUCLEOTIDE SEQUENCE</scope>
    <source>
        <strain evidence="9">DSM 106290</strain>
    </source>
</reference>
<keyword evidence="2" id="KW-1003">Cell membrane</keyword>
<dbReference type="Proteomes" id="UP000662939">
    <property type="component" value="Chromosome"/>
</dbReference>
<evidence type="ECO:0000256" key="2">
    <source>
        <dbReference type="ARBA" id="ARBA00022475"/>
    </source>
</evidence>
<dbReference type="EMBL" id="CP070496">
    <property type="protein sequence ID" value="QSB04254.1"/>
    <property type="molecule type" value="Genomic_DNA"/>
</dbReference>
<dbReference type="RefSeq" id="WP_213170253.1">
    <property type="nucleotide sequence ID" value="NZ_CP070496.1"/>
</dbReference>
<dbReference type="GO" id="GO:0051301">
    <property type="term" value="P:cell division"/>
    <property type="evidence" value="ECO:0007669"/>
    <property type="project" value="UniProtKB-KW"/>
</dbReference>
<dbReference type="InterPro" id="IPR005548">
    <property type="entry name" value="Cell_div_FtsQ/DivIB_C"/>
</dbReference>
<dbReference type="InterPro" id="IPR050487">
    <property type="entry name" value="FtsQ_DivIB"/>
</dbReference>
<feature type="domain" description="POTRA" evidence="8">
    <location>
        <begin position="51"/>
        <end position="119"/>
    </location>
</feature>
<dbReference type="PANTHER" id="PTHR37820">
    <property type="entry name" value="CELL DIVISION PROTEIN DIVIB"/>
    <property type="match status" value="1"/>
</dbReference>
<name>A0A895XFZ7_9ACTN</name>
<dbReference type="PROSITE" id="PS51779">
    <property type="entry name" value="POTRA"/>
    <property type="match status" value="1"/>
</dbReference>
<keyword evidence="10" id="KW-1185">Reference proteome</keyword>
<evidence type="ECO:0000256" key="7">
    <source>
        <dbReference type="ARBA" id="ARBA00023306"/>
    </source>
</evidence>
<keyword evidence="7" id="KW-0131">Cell cycle</keyword>
<dbReference type="Gene3D" id="3.10.20.310">
    <property type="entry name" value="membrane protein fhac"/>
    <property type="match status" value="1"/>
</dbReference>
<keyword evidence="5" id="KW-1133">Transmembrane helix</keyword>
<dbReference type="InterPro" id="IPR034746">
    <property type="entry name" value="POTRA"/>
</dbReference>